<reference evidence="3" key="1">
    <citation type="submission" date="2018-06" db="EMBL/GenBank/DDBJ databases">
        <authorList>
            <person name="Guldener U."/>
        </authorList>
    </citation>
    <scope>NUCLEOTIDE SEQUENCE [LARGE SCALE GENOMIC DNA]</scope>
    <source>
        <strain evidence="3">UTAD17</strain>
    </source>
</reference>
<dbReference type="SUPFAM" id="SSF52799">
    <property type="entry name" value="(Phosphotyrosine protein) phosphatases II"/>
    <property type="match status" value="1"/>
</dbReference>
<dbReference type="EMBL" id="UFAJ01000154">
    <property type="protein sequence ID" value="SSD59512.1"/>
    <property type="molecule type" value="Genomic_DNA"/>
</dbReference>
<feature type="compositionally biased region" description="Basic residues" evidence="1">
    <location>
        <begin position="266"/>
        <end position="282"/>
    </location>
</feature>
<feature type="compositionally biased region" description="Polar residues" evidence="1">
    <location>
        <begin position="244"/>
        <end position="259"/>
    </location>
</feature>
<dbReference type="PANTHER" id="PTHR31126:SF70">
    <property type="entry name" value="PROTEIN OCA4"/>
    <property type="match status" value="1"/>
</dbReference>
<dbReference type="PANTHER" id="PTHR31126">
    <property type="entry name" value="TYROSINE-PROTEIN PHOSPHATASE"/>
    <property type="match status" value="1"/>
</dbReference>
<dbReference type="Pfam" id="PF03162">
    <property type="entry name" value="Y_phosphatase2"/>
    <property type="match status" value="2"/>
</dbReference>
<dbReference type="Proteomes" id="UP000262825">
    <property type="component" value="Unassembled WGS sequence"/>
</dbReference>
<dbReference type="Gene3D" id="3.90.190.10">
    <property type="entry name" value="Protein tyrosine phosphatase superfamily"/>
    <property type="match status" value="1"/>
</dbReference>
<feature type="region of interest" description="Disordered" evidence="1">
    <location>
        <begin position="238"/>
        <end position="282"/>
    </location>
</feature>
<feature type="compositionally biased region" description="Polar residues" evidence="1">
    <location>
        <begin position="330"/>
        <end position="356"/>
    </location>
</feature>
<dbReference type="InterPro" id="IPR004861">
    <property type="entry name" value="Siw14-like"/>
</dbReference>
<evidence type="ECO:0000313" key="3">
    <source>
        <dbReference type="Proteomes" id="UP000262825"/>
    </source>
</evidence>
<organism evidence="2 3">
    <name type="scientific">Saccharomycodes ludwigii</name>
    <dbReference type="NCBI Taxonomy" id="36035"/>
    <lineage>
        <taxon>Eukaryota</taxon>
        <taxon>Fungi</taxon>
        <taxon>Dikarya</taxon>
        <taxon>Ascomycota</taxon>
        <taxon>Saccharomycotina</taxon>
        <taxon>Saccharomycetes</taxon>
        <taxon>Saccharomycodales</taxon>
        <taxon>Saccharomycodaceae</taxon>
        <taxon>Saccharomycodes</taxon>
    </lineage>
</organism>
<protein>
    <submittedName>
        <fullName evidence="2">Related to Protein OCA4</fullName>
    </submittedName>
</protein>
<dbReference type="AlphaFoldDB" id="A0A376B4G9"/>
<evidence type="ECO:0000313" key="2">
    <source>
        <dbReference type="EMBL" id="SSD59512.1"/>
    </source>
</evidence>
<feature type="compositionally biased region" description="Acidic residues" evidence="1">
    <location>
        <begin position="92"/>
        <end position="101"/>
    </location>
</feature>
<evidence type="ECO:0000256" key="1">
    <source>
        <dbReference type="SAM" id="MobiDB-lite"/>
    </source>
</evidence>
<keyword evidence="3" id="KW-1185">Reference proteome</keyword>
<feature type="region of interest" description="Disordered" evidence="1">
    <location>
        <begin position="317"/>
        <end position="372"/>
    </location>
</feature>
<dbReference type="VEuPathDB" id="FungiDB:SCODWIG_01273"/>
<proteinExistence type="predicted"/>
<dbReference type="GO" id="GO:0016791">
    <property type="term" value="F:phosphatase activity"/>
    <property type="evidence" value="ECO:0007669"/>
    <property type="project" value="TreeGrafter"/>
</dbReference>
<gene>
    <name evidence="2" type="ORF">SCODWIG_01273</name>
</gene>
<dbReference type="InterPro" id="IPR029021">
    <property type="entry name" value="Prot-tyrosine_phosphatase-like"/>
</dbReference>
<feature type="compositionally biased region" description="Basic and acidic residues" evidence="1">
    <location>
        <begin position="317"/>
        <end position="329"/>
    </location>
</feature>
<name>A0A376B4G9_9ASCO</name>
<sequence length="433" mass="50222">MLVPPANFGIVEEGIYRCSKIETLNLSFLETLNLKTLIFLSEQEPSKFFKEFFKSWKIEWIVINNNNTQISPIPENPIISAINNNSFSKEDNEPDTADEAITETNSGNDKKNKNNTSKIASSSKEKETESKILSDYVRNYYYSEEFMLIKPNCLQKIIYLLLDTNNYNTLLVDKTSIIVGLIRKLSRWNISSIINEYRLFTGKNSNYYSEIFLELVQINITQNVEEDKQDVVNKRKDLEGKPTIKSNTGSNYISSTVHNGNERNYNRKKHNSRNNRPTKKKVERIKLTDQDLMKPPQVPETFLLTLINNIEQHEFQEKVPKNAVDEKTNTARPKSSGRSTLLSPSAFNPSSITGGSKNKKMPTELINSDTYRIKPNKNKKTDYEYYKSCCTNIGPLIELRIPKEKYLPRWFKTQRDTWEKENTQDFFTESIYG</sequence>
<feature type="region of interest" description="Disordered" evidence="1">
    <location>
        <begin position="89"/>
        <end position="122"/>
    </location>
</feature>
<accession>A0A376B4G9</accession>